<keyword evidence="3" id="KW-1185">Reference proteome</keyword>
<evidence type="ECO:0000313" key="3">
    <source>
        <dbReference type="Proteomes" id="UP000196151"/>
    </source>
</evidence>
<accession>A0AAQ3W780</accession>
<name>A0AAQ3W780_9ENTE</name>
<evidence type="ECO:0000256" key="1">
    <source>
        <dbReference type="SAM" id="Phobius"/>
    </source>
</evidence>
<gene>
    <name evidence="2" type="ORF">A5889_003071</name>
</gene>
<feature type="transmembrane region" description="Helical" evidence="1">
    <location>
        <begin position="7"/>
        <end position="27"/>
    </location>
</feature>
<evidence type="ECO:0008006" key="4">
    <source>
        <dbReference type="Google" id="ProtNLM"/>
    </source>
</evidence>
<evidence type="ECO:0000313" key="2">
    <source>
        <dbReference type="EMBL" id="WYJ95523.1"/>
    </source>
</evidence>
<dbReference type="Proteomes" id="UP000196151">
    <property type="component" value="Chromosome"/>
</dbReference>
<reference evidence="2" key="1">
    <citation type="submission" date="2017-05" db="EMBL/GenBank/DDBJ databases">
        <authorList>
            <consortium name="The Broad Institute Genomics Platform"/>
            <consortium name="The Broad Institute Genomic Center for Infectious Diseases"/>
            <person name="Earl A."/>
            <person name="Manson A."/>
            <person name="Schwartman J."/>
            <person name="Gilmore M."/>
            <person name="Abouelleil A."/>
            <person name="Cao P."/>
            <person name="Chapman S."/>
            <person name="Cusick C."/>
            <person name="Shea T."/>
            <person name="Young S."/>
            <person name="Neafsey D."/>
            <person name="Nusbaum C."/>
            <person name="Birren B."/>
        </authorList>
    </citation>
    <scope>NUCLEOTIDE SEQUENCE</scope>
    <source>
        <strain evidence="2">9D6_DIV0238</strain>
    </source>
</reference>
<keyword evidence="1" id="KW-0812">Transmembrane</keyword>
<keyword evidence="1" id="KW-1133">Transmembrane helix</keyword>
<dbReference type="RefSeq" id="WP_207114584.1">
    <property type="nucleotide sequence ID" value="NZ_CP147246.1"/>
</dbReference>
<proteinExistence type="predicted"/>
<keyword evidence="1" id="KW-0472">Membrane</keyword>
<reference evidence="2" key="2">
    <citation type="submission" date="2024-03" db="EMBL/GenBank/DDBJ databases">
        <title>The Genome Sequence of Enterococcus sp. DIV0238c.</title>
        <authorList>
            <consortium name="The Broad Institute Genomics Platform"/>
            <consortium name="The Broad Institute Microbial Omics Core"/>
            <consortium name="The Broad Institute Genomic Center for Infectious Diseases"/>
            <person name="Earl A."/>
            <person name="Manson A."/>
            <person name="Gilmore M."/>
            <person name="Schwartman J."/>
            <person name="Shea T."/>
            <person name="Abouelleil A."/>
            <person name="Cao P."/>
            <person name="Chapman S."/>
            <person name="Cusick C."/>
            <person name="Young S."/>
            <person name="Neafsey D."/>
            <person name="Nusbaum C."/>
            <person name="Birren B."/>
        </authorList>
    </citation>
    <scope>NUCLEOTIDE SEQUENCE</scope>
    <source>
        <strain evidence="2">9D6_DIV0238</strain>
    </source>
</reference>
<protein>
    <recommendedName>
        <fullName evidence="4">DUF1310 domain-containing protein</fullName>
    </recommendedName>
</protein>
<organism evidence="2 3">
    <name type="scientific">Candidatus Enterococcus dunnyi</name>
    <dbReference type="NCBI Taxonomy" id="1834192"/>
    <lineage>
        <taxon>Bacteria</taxon>
        <taxon>Bacillati</taxon>
        <taxon>Bacillota</taxon>
        <taxon>Bacilli</taxon>
        <taxon>Lactobacillales</taxon>
        <taxon>Enterococcaceae</taxon>
        <taxon>Enterococcus</taxon>
    </lineage>
</organism>
<dbReference type="EMBL" id="CP147246">
    <property type="protein sequence ID" value="WYJ95523.1"/>
    <property type="molecule type" value="Genomic_DNA"/>
</dbReference>
<dbReference type="AlphaFoldDB" id="A0AAQ3W780"/>
<sequence length="163" mass="19101">MKTNKRFLIIIPICILLGGFLLFNFFMPKDFKKVYNEENDLVTTFFQLYKTDFLKDEKTVNKSQNNINYKRDLIAGDLRQLTMKDGAISYSYDIAPKGKTIHFVVRIDKPGIDDILSGEILNDNKLNIRKFNSEVASDKTQSYYEKEVIKNLRLIFNEMYDNS</sequence>